<evidence type="ECO:0000313" key="3">
    <source>
        <dbReference type="Proteomes" id="UP000188324"/>
    </source>
</evidence>
<keyword evidence="3" id="KW-1185">Reference proteome</keyword>
<dbReference type="AlphaFoldDB" id="A0A1Q2CHG4"/>
<reference evidence="2 3" key="1">
    <citation type="journal article" date="2016" name="Int. J. Syst. Evol. Microbiol.">
        <title>Tessaracoccus flavus sp. nov., isolated from the drainage system of a lindane-producing factory.</title>
        <authorList>
            <person name="Kumari R."/>
            <person name="Singh P."/>
            <person name="Schumann P."/>
            <person name="Lal R."/>
        </authorList>
    </citation>
    <scope>NUCLEOTIDE SEQUENCE [LARGE SCALE GENOMIC DNA]</scope>
    <source>
        <strain evidence="2 3">RP1T</strain>
    </source>
</reference>
<dbReference type="Gene3D" id="2.120.10.30">
    <property type="entry name" value="TolB, C-terminal domain"/>
    <property type="match status" value="1"/>
</dbReference>
<accession>A0A1Q2CHG4</accession>
<name>A0A1Q2CHG4_9ACTN</name>
<dbReference type="KEGG" id="tfl:RPIT_12670"/>
<gene>
    <name evidence="2" type="ORF">RPIT_12670</name>
</gene>
<dbReference type="InterPro" id="IPR011042">
    <property type="entry name" value="6-blade_b-propeller_TolB-like"/>
</dbReference>
<dbReference type="PANTHER" id="PTHR36842">
    <property type="entry name" value="PROTEIN TOLB HOMOLOG"/>
    <property type="match status" value="1"/>
</dbReference>
<evidence type="ECO:0000313" key="2">
    <source>
        <dbReference type="EMBL" id="AQP45552.1"/>
    </source>
</evidence>
<dbReference type="Pfam" id="PF07676">
    <property type="entry name" value="PD40"/>
    <property type="match status" value="2"/>
</dbReference>
<dbReference type="Proteomes" id="UP000188324">
    <property type="component" value="Chromosome"/>
</dbReference>
<evidence type="ECO:0008006" key="4">
    <source>
        <dbReference type="Google" id="ProtNLM"/>
    </source>
</evidence>
<dbReference type="Gene3D" id="2.120.10.60">
    <property type="entry name" value="Tricorn protease N-terminal domain"/>
    <property type="match status" value="1"/>
</dbReference>
<dbReference type="InterPro" id="IPR028974">
    <property type="entry name" value="TSP_type-3_rpt"/>
</dbReference>
<dbReference type="SUPFAM" id="SSF82171">
    <property type="entry name" value="DPP6 N-terminal domain-like"/>
    <property type="match status" value="1"/>
</dbReference>
<dbReference type="EMBL" id="CP019605">
    <property type="protein sequence ID" value="AQP45552.1"/>
    <property type="molecule type" value="Genomic_DNA"/>
</dbReference>
<evidence type="ECO:0000256" key="1">
    <source>
        <dbReference type="ARBA" id="ARBA00009820"/>
    </source>
</evidence>
<sequence>MTLTGIAVVARRRRAAGFLAAAMIVSGGIVVLTPPQQAVAAPPPQVSVPGPGPIPTHTWGTPADGRVVVAAETGEWDEETETSAVGGLFTVPLDCETAGCHTRLTSDPTDSFPAVSPTGMQVAFVRAGETAAYAPTPNTYLWVLDLRTGETRRVTFPQVVDGTTYSATARHPAWSPDEQRLVFEWNGDLAIVDMATDQVQPVPGSGAAVTSYLCNVGGLTDQAVRRTPSFSADGAKLYYTRGEAGGLGTGGFCFARDAGMLFAAPVNDLTAEAPVDAALRGITAVDVSPDGTQLVLAQEQGFEGSVWIADATTGARVATVDSRFDRVARWTGDGEAIAMGRELLKPDGEALYTYDDCNYYDRDLGQMVNANCYYPRVNAEHADPQCSPGNCLSGIALRSDVPNSFTGLVSASGALSGDLVGSYLFAKAEPGTHTVTVGLAGGIVASITCDDSDSTVTGRTITYKVAESEIVTCVVEVNLANDRDGDDIPDEIDICPDDPTNLCIDSDGDGIPDIDDPCPDDPTNTCDEEEEPDETTCRSFTVVSTASYFGSTIDARRLTVDGSVCKTGATTELRSVGAISEDVQSPTVAAVTNFWFELDAAGPAKIEKFGTTGASVTMPHDICMLPLPPGLGKVLGPAVKFVFGKIARFAPERLILKAAATWTDLYFRGIAQVTGGVGFSPLFVDRIEQLRGSIKSKFEQLLTTATGGGLELLERFEVALCFDMEAWAPMVGIVADGDHVDYEYQEVGLLLQGRITLATNAEG</sequence>
<dbReference type="InterPro" id="IPR011659">
    <property type="entry name" value="WD40"/>
</dbReference>
<dbReference type="STRING" id="1610493.RPIT_12670"/>
<dbReference type="SUPFAM" id="SSF103647">
    <property type="entry name" value="TSP type-3 repeat"/>
    <property type="match status" value="1"/>
</dbReference>
<organism evidence="2 3">
    <name type="scientific">Tessaracoccus flavus</name>
    <dbReference type="NCBI Taxonomy" id="1610493"/>
    <lineage>
        <taxon>Bacteria</taxon>
        <taxon>Bacillati</taxon>
        <taxon>Actinomycetota</taxon>
        <taxon>Actinomycetes</taxon>
        <taxon>Propionibacteriales</taxon>
        <taxon>Propionibacteriaceae</taxon>
        <taxon>Tessaracoccus</taxon>
    </lineage>
</organism>
<dbReference type="GO" id="GO:0005509">
    <property type="term" value="F:calcium ion binding"/>
    <property type="evidence" value="ECO:0007669"/>
    <property type="project" value="InterPro"/>
</dbReference>
<proteinExistence type="inferred from homology"/>
<comment type="similarity">
    <text evidence="1">Belongs to the TolB family.</text>
</comment>
<protein>
    <recommendedName>
        <fullName evidence="4">WD40-like Beta Propeller Repeat</fullName>
    </recommendedName>
</protein>